<dbReference type="RefSeq" id="YP_009613148.1">
    <property type="nucleotide sequence ID" value="NC_042019.1"/>
</dbReference>
<keyword evidence="2" id="KW-1185">Reference proteome</keyword>
<organism evidence="1 2">
    <name type="scientific">Aeromonas phage AS-gz</name>
    <dbReference type="NCBI Taxonomy" id="2026082"/>
    <lineage>
        <taxon>Viruses</taxon>
        <taxon>Duplodnaviria</taxon>
        <taxon>Heunggongvirae</taxon>
        <taxon>Uroviricota</taxon>
        <taxon>Caudoviricetes</taxon>
        <taxon>Pantevenvirales</taxon>
        <taxon>Straboviridae</taxon>
        <taxon>Tulanevirus</taxon>
        <taxon>Tulanevirus asgz</taxon>
    </lineage>
</organism>
<sequence length="288" mass="32545">MICSTIVTLVNPNGIRTNYWYNQATMTYTNAKGESIDAYTAGSMGYTISRTEEAKETIDSFLELSNSEMKKNYREMIGKDRQIEREEPYGSAKMDYETLARAAETADSLRLNKFKTSDLLNLNAQYLSTVSGMSAAAAALEQISGGIQIGVERRWKRTSEASHGEKYIAHYSILPVADFRAVGDAIKFVKLLRSAHPQLSHIGYTKLAYTKLALNNRETEVKFVKEWNSPFTEDVLINIMLEKGYNMSISCPNQMLLLGELSNYSGIPEISRIEMFVDYCRRTAPKRE</sequence>
<evidence type="ECO:0000313" key="2">
    <source>
        <dbReference type="Proteomes" id="UP000221110"/>
    </source>
</evidence>
<protein>
    <submittedName>
        <fullName evidence="1">Uncharacterized protein</fullName>
    </submittedName>
</protein>
<dbReference type="KEGG" id="vg:40089518"/>
<dbReference type="EMBL" id="MF479730">
    <property type="protein sequence ID" value="ASU00697.1"/>
    <property type="molecule type" value="Genomic_DNA"/>
</dbReference>
<proteinExistence type="predicted"/>
<dbReference type="Proteomes" id="UP000221110">
    <property type="component" value="Segment"/>
</dbReference>
<evidence type="ECO:0000313" key="1">
    <source>
        <dbReference type="EMBL" id="ASU00697.1"/>
    </source>
</evidence>
<accession>A0A223LEJ7</accession>
<reference evidence="1 2" key="1">
    <citation type="submission" date="2017-07" db="EMBL/GenBank/DDBJ databases">
        <title>In vitro design and evaluation of phage cocktails against multidrug-resistant Aeromonas salmonicida.</title>
        <authorList>
            <person name="Chen L."/>
            <person name="Yuan S."/>
            <person name="Ma Y."/>
        </authorList>
    </citation>
    <scope>NUCLEOTIDE SEQUENCE [LARGE SCALE GENOMIC DNA]</scope>
</reference>
<dbReference type="GeneID" id="40089518"/>
<name>A0A223LEJ7_9CAUD</name>